<evidence type="ECO:0000313" key="2">
    <source>
        <dbReference type="Proteomes" id="UP000516230"/>
    </source>
</evidence>
<dbReference type="EMBL" id="CP060825">
    <property type="protein sequence ID" value="QNP66206.1"/>
    <property type="molecule type" value="Genomic_DNA"/>
</dbReference>
<protein>
    <recommendedName>
        <fullName evidence="3">Lipoprotein</fullName>
    </recommendedName>
</protein>
<evidence type="ECO:0000313" key="1">
    <source>
        <dbReference type="EMBL" id="QNP66206.1"/>
    </source>
</evidence>
<dbReference type="KEGG" id="sgj:IAG43_26930"/>
<dbReference type="AlphaFoldDB" id="A0A7H0I090"/>
<organism evidence="1 2">
    <name type="scientific">Streptomyces genisteinicus</name>
    <dbReference type="NCBI Taxonomy" id="2768068"/>
    <lineage>
        <taxon>Bacteria</taxon>
        <taxon>Bacillati</taxon>
        <taxon>Actinomycetota</taxon>
        <taxon>Actinomycetes</taxon>
        <taxon>Kitasatosporales</taxon>
        <taxon>Streptomycetaceae</taxon>
        <taxon>Streptomyces</taxon>
    </lineage>
</organism>
<accession>A0A7H0I090</accession>
<dbReference type="Proteomes" id="UP000516230">
    <property type="component" value="Chromosome"/>
</dbReference>
<evidence type="ECO:0008006" key="3">
    <source>
        <dbReference type="Google" id="ProtNLM"/>
    </source>
</evidence>
<gene>
    <name evidence="1" type="ORF">IAG43_26930</name>
</gene>
<reference evidence="1 2" key="1">
    <citation type="submission" date="2020-08" db="EMBL/GenBank/DDBJ databases">
        <title>A novel species.</title>
        <authorList>
            <person name="Gao J."/>
        </authorList>
    </citation>
    <scope>NUCLEOTIDE SEQUENCE [LARGE SCALE GENOMIC DNA]</scope>
    <source>
        <strain evidence="1 2">CRPJ-33</strain>
    </source>
</reference>
<keyword evidence="2" id="KW-1185">Reference proteome</keyword>
<dbReference type="RefSeq" id="WP_187743265.1">
    <property type="nucleotide sequence ID" value="NZ_CP060825.1"/>
</dbReference>
<dbReference type="PROSITE" id="PS51257">
    <property type="entry name" value="PROKAR_LIPOPROTEIN"/>
    <property type="match status" value="1"/>
</dbReference>
<proteinExistence type="predicted"/>
<sequence>MSRFTGARRSVPVWAAVLAGVLLSGCGPQYYEERGKADAPVRGDVGDGSPAEIHNFPDGFGNVASKCVGPGRRGYATTQAVLADPEGGAGDVIVIPANAVVVDDPGCRG</sequence>
<name>A0A7H0I090_9ACTN</name>